<organism evidence="6 7">
    <name type="scientific">Campylobacter blaseri</name>
    <dbReference type="NCBI Taxonomy" id="2042961"/>
    <lineage>
        <taxon>Bacteria</taxon>
        <taxon>Pseudomonadati</taxon>
        <taxon>Campylobacterota</taxon>
        <taxon>Epsilonproteobacteria</taxon>
        <taxon>Campylobacterales</taxon>
        <taxon>Campylobacteraceae</taxon>
        <taxon>Campylobacter</taxon>
    </lineage>
</organism>
<feature type="domain" description="Cytochrome c" evidence="5">
    <location>
        <begin position="35"/>
        <end position="201"/>
    </location>
</feature>
<evidence type="ECO:0000259" key="5">
    <source>
        <dbReference type="PROSITE" id="PS51007"/>
    </source>
</evidence>
<dbReference type="PANTHER" id="PTHR33751">
    <property type="entry name" value="CBB3-TYPE CYTOCHROME C OXIDASE SUBUNIT FIXP"/>
    <property type="match status" value="1"/>
</dbReference>
<evidence type="ECO:0000256" key="1">
    <source>
        <dbReference type="ARBA" id="ARBA00022617"/>
    </source>
</evidence>
<dbReference type="RefSeq" id="WP_106872301.1">
    <property type="nucleotide sequence ID" value="NZ_CP053841.1"/>
</dbReference>
<dbReference type="GO" id="GO:0009055">
    <property type="term" value="F:electron transfer activity"/>
    <property type="evidence" value="ECO:0007669"/>
    <property type="project" value="InterPro"/>
</dbReference>
<dbReference type="PANTHER" id="PTHR33751:SF1">
    <property type="entry name" value="CBB3-TYPE CYTOCHROME C OXIDASE SUBUNIT FIXP"/>
    <property type="match status" value="1"/>
</dbReference>
<keyword evidence="2 4" id="KW-0479">Metal-binding</keyword>
<dbReference type="Proteomes" id="UP000240535">
    <property type="component" value="Unassembled WGS sequence"/>
</dbReference>
<gene>
    <name evidence="6" type="ORF">CQ405_07540</name>
</gene>
<dbReference type="Gene3D" id="1.10.760.10">
    <property type="entry name" value="Cytochrome c-like domain"/>
    <property type="match status" value="2"/>
</dbReference>
<accession>A0A2P8QZF9</accession>
<evidence type="ECO:0000313" key="6">
    <source>
        <dbReference type="EMBL" id="PSM51638.1"/>
    </source>
</evidence>
<dbReference type="PROSITE" id="PS51007">
    <property type="entry name" value="CYTC"/>
    <property type="match status" value="1"/>
</dbReference>
<dbReference type="OrthoDB" id="9811281at2"/>
<keyword evidence="1 4" id="KW-0349">Heme</keyword>
<evidence type="ECO:0000256" key="3">
    <source>
        <dbReference type="ARBA" id="ARBA00023004"/>
    </source>
</evidence>
<dbReference type="SUPFAM" id="SSF46626">
    <property type="entry name" value="Cytochrome c"/>
    <property type="match status" value="2"/>
</dbReference>
<name>A0A2P8QZF9_9BACT</name>
<protein>
    <recommendedName>
        <fullName evidence="5">Cytochrome c domain-containing protein</fullName>
    </recommendedName>
</protein>
<dbReference type="Pfam" id="PF13442">
    <property type="entry name" value="Cytochrome_CBB3"/>
    <property type="match status" value="2"/>
</dbReference>
<evidence type="ECO:0000256" key="4">
    <source>
        <dbReference type="PROSITE-ProRule" id="PRU00433"/>
    </source>
</evidence>
<dbReference type="InterPro" id="IPR036909">
    <property type="entry name" value="Cyt_c-like_dom_sf"/>
</dbReference>
<dbReference type="EMBL" id="PDHH01000006">
    <property type="protein sequence ID" value="PSM51638.1"/>
    <property type="molecule type" value="Genomic_DNA"/>
</dbReference>
<keyword evidence="3 4" id="KW-0408">Iron</keyword>
<evidence type="ECO:0000313" key="7">
    <source>
        <dbReference type="Proteomes" id="UP000240535"/>
    </source>
</evidence>
<dbReference type="InterPro" id="IPR009056">
    <property type="entry name" value="Cyt_c-like_dom"/>
</dbReference>
<dbReference type="AlphaFoldDB" id="A0A2P8QZF9"/>
<sequence length="204" mass="22027">MDNKNIFIEIALTILFLAVLSPAILQATDENLKDNSFLKGKDIFLKECSACHGIDGKGLEGVARNLTIWGSEDGVIDTIANGSKGLKYTIKEMPSNMASDKNLQAVAAYMAKDISSIKTTSNENLIAQGKESWGICASCHGDDGKGMGEIAPDLTLYGNFEFVVDVLNRGKEGHIGDMPSFKETLSDEEKIVVGKYVISLSKDD</sequence>
<dbReference type="GO" id="GO:0020037">
    <property type="term" value="F:heme binding"/>
    <property type="evidence" value="ECO:0007669"/>
    <property type="project" value="InterPro"/>
</dbReference>
<evidence type="ECO:0000256" key="2">
    <source>
        <dbReference type="ARBA" id="ARBA00022723"/>
    </source>
</evidence>
<proteinExistence type="predicted"/>
<comment type="caution">
    <text evidence="6">The sequence shown here is derived from an EMBL/GenBank/DDBJ whole genome shotgun (WGS) entry which is preliminary data.</text>
</comment>
<dbReference type="InterPro" id="IPR050597">
    <property type="entry name" value="Cytochrome_c_Oxidase_Subunit"/>
</dbReference>
<keyword evidence="7" id="KW-1185">Reference proteome</keyword>
<dbReference type="GO" id="GO:0046872">
    <property type="term" value="F:metal ion binding"/>
    <property type="evidence" value="ECO:0007669"/>
    <property type="project" value="UniProtKB-KW"/>
</dbReference>
<reference evidence="7" key="1">
    <citation type="submission" date="2017-10" db="EMBL/GenBank/DDBJ databases">
        <title>Campylobacter species from seals.</title>
        <authorList>
            <person name="Gilbert M.J."/>
            <person name="Zomer A.L."/>
            <person name="Timmerman A.J."/>
            <person name="Duim B."/>
            <person name="Wagenaar J.A."/>
        </authorList>
    </citation>
    <scope>NUCLEOTIDE SEQUENCE [LARGE SCALE GENOMIC DNA]</scope>
    <source>
        <strain evidence="7">17S00004-5</strain>
    </source>
</reference>